<proteinExistence type="predicted"/>
<sequence>MDEHSGGGDEMVVTNLIVWLCRKQSREVGFLFFTIVSSDSRTTTMNNE</sequence>
<accession>A0AAV5MH76</accession>
<gene>
    <name evidence="1" type="ORF">SLEP1_g54783</name>
</gene>
<name>A0AAV5MH76_9ROSI</name>
<evidence type="ECO:0000313" key="2">
    <source>
        <dbReference type="Proteomes" id="UP001054252"/>
    </source>
</evidence>
<dbReference type="AlphaFoldDB" id="A0AAV5MH76"/>
<reference evidence="1 2" key="1">
    <citation type="journal article" date="2021" name="Commun. Biol.">
        <title>The genome of Shorea leprosula (Dipterocarpaceae) highlights the ecological relevance of drought in aseasonal tropical rainforests.</title>
        <authorList>
            <person name="Ng K.K.S."/>
            <person name="Kobayashi M.J."/>
            <person name="Fawcett J.A."/>
            <person name="Hatakeyama M."/>
            <person name="Paape T."/>
            <person name="Ng C.H."/>
            <person name="Ang C.C."/>
            <person name="Tnah L.H."/>
            <person name="Lee C.T."/>
            <person name="Nishiyama T."/>
            <person name="Sese J."/>
            <person name="O'Brien M.J."/>
            <person name="Copetti D."/>
            <person name="Mohd Noor M.I."/>
            <person name="Ong R.C."/>
            <person name="Putra M."/>
            <person name="Sireger I.Z."/>
            <person name="Indrioko S."/>
            <person name="Kosugi Y."/>
            <person name="Izuno A."/>
            <person name="Isagi Y."/>
            <person name="Lee S.L."/>
            <person name="Shimizu K.K."/>
        </authorList>
    </citation>
    <scope>NUCLEOTIDE SEQUENCE [LARGE SCALE GENOMIC DNA]</scope>
    <source>
        <strain evidence="1">214</strain>
    </source>
</reference>
<evidence type="ECO:0000313" key="1">
    <source>
        <dbReference type="EMBL" id="GKV47932.1"/>
    </source>
</evidence>
<keyword evidence="2" id="KW-1185">Reference proteome</keyword>
<organism evidence="1 2">
    <name type="scientific">Rubroshorea leprosula</name>
    <dbReference type="NCBI Taxonomy" id="152421"/>
    <lineage>
        <taxon>Eukaryota</taxon>
        <taxon>Viridiplantae</taxon>
        <taxon>Streptophyta</taxon>
        <taxon>Embryophyta</taxon>
        <taxon>Tracheophyta</taxon>
        <taxon>Spermatophyta</taxon>
        <taxon>Magnoliopsida</taxon>
        <taxon>eudicotyledons</taxon>
        <taxon>Gunneridae</taxon>
        <taxon>Pentapetalae</taxon>
        <taxon>rosids</taxon>
        <taxon>malvids</taxon>
        <taxon>Malvales</taxon>
        <taxon>Dipterocarpaceae</taxon>
        <taxon>Rubroshorea</taxon>
    </lineage>
</organism>
<comment type="caution">
    <text evidence="1">The sequence shown here is derived from an EMBL/GenBank/DDBJ whole genome shotgun (WGS) entry which is preliminary data.</text>
</comment>
<dbReference type="Proteomes" id="UP001054252">
    <property type="component" value="Unassembled WGS sequence"/>
</dbReference>
<protein>
    <submittedName>
        <fullName evidence="1">Uncharacterized protein</fullName>
    </submittedName>
</protein>
<dbReference type="EMBL" id="BPVZ01000241">
    <property type="protein sequence ID" value="GKV47932.1"/>
    <property type="molecule type" value="Genomic_DNA"/>
</dbReference>